<proteinExistence type="predicted"/>
<evidence type="ECO:0000313" key="1">
    <source>
        <dbReference type="EMBL" id="KAH7925050.1"/>
    </source>
</evidence>
<dbReference type="Proteomes" id="UP000790709">
    <property type="component" value="Unassembled WGS sequence"/>
</dbReference>
<sequence>MAPSVFPNELWINVFEELKNPADLARISRTCRKFHRLSLRTLYKRIRWTDPRHLQNGLDFLRNQPALSTVPRSLTVAISREDPRLTDIEQLSRALAIVDHVGTIQSIPHTTQWFHSVVSELSTTIGRYPILLASLPLHAAMVDLMSTFTELRELTFSGMQLPDSWYNIIQGFNRLQTLRIEYCTVPATSPTVPPVFENLPITELVLSGLTSNREPRKELRLATARNLRVLRFDWTAYVFNLFVQEDATIPAHLESIEVTFPQQKNWQAFNNAESLLSQRLASFLALCPGVTSLTVKNHVGSFELPAGALPLLRSYRGPMGAIVKQLKHCPLHTLDVRDSSGSLRSFIHELQAIASDHGDLQDLRVFAYQWDNEILRAIVFHFPHLRTLQVRYSHGSPSDDTVVSMGPHFFEAKKLPHLRVARVFKSKSSPGTRESSSAGQYLQLAIHFNRHRPDMLDSWQGPLFVQREYDEGDTEPEVNGVPLGAEIEEDLRESIIAWNRYCPNLREVQLLPGFVWRRSSEADSWCKR</sequence>
<keyword evidence="2" id="KW-1185">Reference proteome</keyword>
<accession>A0ACB8BGU6</accession>
<name>A0ACB8BGU6_9AGAM</name>
<dbReference type="EMBL" id="MU266410">
    <property type="protein sequence ID" value="KAH7925050.1"/>
    <property type="molecule type" value="Genomic_DNA"/>
</dbReference>
<evidence type="ECO:0000313" key="2">
    <source>
        <dbReference type="Proteomes" id="UP000790709"/>
    </source>
</evidence>
<gene>
    <name evidence="1" type="ORF">BV22DRAFT_1012022</name>
</gene>
<protein>
    <submittedName>
        <fullName evidence="1">Uncharacterized protein</fullName>
    </submittedName>
</protein>
<organism evidence="1 2">
    <name type="scientific">Leucogyrophana mollusca</name>
    <dbReference type="NCBI Taxonomy" id="85980"/>
    <lineage>
        <taxon>Eukaryota</taxon>
        <taxon>Fungi</taxon>
        <taxon>Dikarya</taxon>
        <taxon>Basidiomycota</taxon>
        <taxon>Agaricomycotina</taxon>
        <taxon>Agaricomycetes</taxon>
        <taxon>Agaricomycetidae</taxon>
        <taxon>Boletales</taxon>
        <taxon>Boletales incertae sedis</taxon>
        <taxon>Leucogyrophana</taxon>
    </lineage>
</organism>
<comment type="caution">
    <text evidence="1">The sequence shown here is derived from an EMBL/GenBank/DDBJ whole genome shotgun (WGS) entry which is preliminary data.</text>
</comment>
<reference evidence="1" key="1">
    <citation type="journal article" date="2021" name="New Phytol.">
        <title>Evolutionary innovations through gain and loss of genes in the ectomycorrhizal Boletales.</title>
        <authorList>
            <person name="Wu G."/>
            <person name="Miyauchi S."/>
            <person name="Morin E."/>
            <person name="Kuo A."/>
            <person name="Drula E."/>
            <person name="Varga T."/>
            <person name="Kohler A."/>
            <person name="Feng B."/>
            <person name="Cao Y."/>
            <person name="Lipzen A."/>
            <person name="Daum C."/>
            <person name="Hundley H."/>
            <person name="Pangilinan J."/>
            <person name="Johnson J."/>
            <person name="Barry K."/>
            <person name="LaButti K."/>
            <person name="Ng V."/>
            <person name="Ahrendt S."/>
            <person name="Min B."/>
            <person name="Choi I.G."/>
            <person name="Park H."/>
            <person name="Plett J.M."/>
            <person name="Magnuson J."/>
            <person name="Spatafora J.W."/>
            <person name="Nagy L.G."/>
            <person name="Henrissat B."/>
            <person name="Grigoriev I.V."/>
            <person name="Yang Z.L."/>
            <person name="Xu J."/>
            <person name="Martin F.M."/>
        </authorList>
    </citation>
    <scope>NUCLEOTIDE SEQUENCE</scope>
    <source>
        <strain evidence="1">KUC20120723A-06</strain>
    </source>
</reference>